<keyword evidence="4" id="KW-1185">Reference proteome</keyword>
<accession>A0A1Y1HNX7</accession>
<evidence type="ECO:0000259" key="2">
    <source>
        <dbReference type="PROSITE" id="PS50033"/>
    </source>
</evidence>
<dbReference type="Pfam" id="PF00789">
    <property type="entry name" value="UBX"/>
    <property type="match status" value="1"/>
</dbReference>
<feature type="compositionally biased region" description="Polar residues" evidence="1">
    <location>
        <begin position="570"/>
        <end position="580"/>
    </location>
</feature>
<name>A0A1Y1HNX7_KLENI</name>
<dbReference type="OrthoDB" id="2445133at2759"/>
<dbReference type="Proteomes" id="UP000054558">
    <property type="component" value="Unassembled WGS sequence"/>
</dbReference>
<dbReference type="SUPFAM" id="SSF54236">
    <property type="entry name" value="Ubiquitin-like"/>
    <property type="match status" value="1"/>
</dbReference>
<protein>
    <submittedName>
        <fullName evidence="3">UBX domain-containing protein</fullName>
    </submittedName>
</protein>
<dbReference type="PANTHER" id="PTHR47770:SF1">
    <property type="entry name" value="PLANT UBX DOMAIN-CONTAINING PROTEIN 11"/>
    <property type="match status" value="1"/>
</dbReference>
<feature type="compositionally biased region" description="Basic and acidic residues" evidence="1">
    <location>
        <begin position="316"/>
        <end position="334"/>
    </location>
</feature>
<feature type="domain" description="UBX" evidence="2">
    <location>
        <begin position="391"/>
        <end position="469"/>
    </location>
</feature>
<dbReference type="Gene3D" id="3.10.20.90">
    <property type="entry name" value="Phosphatidylinositol 3-kinase Catalytic Subunit, Chain A, domain 1"/>
    <property type="match status" value="1"/>
</dbReference>
<feature type="compositionally biased region" description="Low complexity" evidence="1">
    <location>
        <begin position="139"/>
        <end position="149"/>
    </location>
</feature>
<dbReference type="InterPro" id="IPR036249">
    <property type="entry name" value="Thioredoxin-like_sf"/>
</dbReference>
<dbReference type="SMART" id="SM00166">
    <property type="entry name" value="UBX"/>
    <property type="match status" value="1"/>
</dbReference>
<dbReference type="PANTHER" id="PTHR47770">
    <property type="entry name" value="PLANT UBX DOMAIN-CONTAINING PROTEIN 11"/>
    <property type="match status" value="1"/>
</dbReference>
<dbReference type="OMA" id="FEPNNTS"/>
<evidence type="ECO:0000313" key="3">
    <source>
        <dbReference type="EMBL" id="GAQ78899.1"/>
    </source>
</evidence>
<feature type="region of interest" description="Disordered" evidence="1">
    <location>
        <begin position="521"/>
        <end position="626"/>
    </location>
</feature>
<sequence>MAASEGGGSDMQQVFYQGSITEAIGKAKVENKQVVVYVGSENAESKEMEAVTWPAIADSLKGMLILRLQEGSPDAANFSAFCKINKAPTVAVIGTAGDCVFWHEGFISSADLVKGIEEGALKSQLARAMAAMLTNAAGATAPTTVPGPAQNEEPRHNEQQRSVLRVPQGRGDAAGGVQGPVPLGRAPMPAQSEERQVEGARPSVGARAAGRAGQEADAEMQYGWTVTFTHRERMDDPGLETVDDGSESEERIPDLLDESGHPVLDDPPGVVGTAPEHQTAGGSLGPGGVLSARASAGGAKLDKKEGEAGGSASVEAARREAESTVKKQKRDQEKPPPPSPSKPPIRPPTQAPPAAPKSIQKPVPAVPSTASAESRQAGIKASPKPAPPPASTSQTAVIQFRLTNGESMRAEFDKNAPLWDARAWLDANRNENGSPYDLAIPFPKRILTESDLEKSFVELQLYPRASLLLIPKRFSNVSARPAPSGPSEEQGVVAGVTRTVGGVLGYLNPLAYLWGPAAPPAEAAAQPAGRPWEYGPNPQLERAVREGGAGPAGAQEPPSRGLGSGGRFATPNSNQTGSSDQTRKRGAGARGNIHGLDRSSEEEADPRRNNFWNGNSTQFGSDDKDQ</sequence>
<feature type="compositionally biased region" description="Polar residues" evidence="1">
    <location>
        <begin position="610"/>
        <end position="620"/>
    </location>
</feature>
<feature type="compositionally biased region" description="Basic and acidic residues" evidence="1">
    <location>
        <begin position="595"/>
        <end position="608"/>
    </location>
</feature>
<reference evidence="3 4" key="1">
    <citation type="journal article" date="2014" name="Nat. Commun.">
        <title>Klebsormidium flaccidum genome reveals primary factors for plant terrestrial adaptation.</title>
        <authorList>
            <person name="Hori K."/>
            <person name="Maruyama F."/>
            <person name="Fujisawa T."/>
            <person name="Togashi T."/>
            <person name="Yamamoto N."/>
            <person name="Seo M."/>
            <person name="Sato S."/>
            <person name="Yamada T."/>
            <person name="Mori H."/>
            <person name="Tajima N."/>
            <person name="Moriyama T."/>
            <person name="Ikeuchi M."/>
            <person name="Watanabe M."/>
            <person name="Wada H."/>
            <person name="Kobayashi K."/>
            <person name="Saito M."/>
            <person name="Masuda T."/>
            <person name="Sasaki-Sekimoto Y."/>
            <person name="Mashiguchi K."/>
            <person name="Awai K."/>
            <person name="Shimojima M."/>
            <person name="Masuda S."/>
            <person name="Iwai M."/>
            <person name="Nobusawa T."/>
            <person name="Narise T."/>
            <person name="Kondo S."/>
            <person name="Saito H."/>
            <person name="Sato R."/>
            <person name="Murakawa M."/>
            <person name="Ihara Y."/>
            <person name="Oshima-Yamada Y."/>
            <person name="Ohtaka K."/>
            <person name="Satoh M."/>
            <person name="Sonobe K."/>
            <person name="Ishii M."/>
            <person name="Ohtani R."/>
            <person name="Kanamori-Sato M."/>
            <person name="Honoki R."/>
            <person name="Miyazaki D."/>
            <person name="Mochizuki H."/>
            <person name="Umetsu J."/>
            <person name="Higashi K."/>
            <person name="Shibata D."/>
            <person name="Kamiya Y."/>
            <person name="Sato N."/>
            <person name="Nakamura Y."/>
            <person name="Tabata S."/>
            <person name="Ida S."/>
            <person name="Kurokawa K."/>
            <person name="Ohta H."/>
        </authorList>
    </citation>
    <scope>NUCLEOTIDE SEQUENCE [LARGE SCALE GENOMIC DNA]</scope>
    <source>
        <strain evidence="3 4">NIES-2285</strain>
    </source>
</reference>
<organism evidence="3 4">
    <name type="scientific">Klebsormidium nitens</name>
    <name type="common">Green alga</name>
    <name type="synonym">Ulothrix nitens</name>
    <dbReference type="NCBI Taxonomy" id="105231"/>
    <lineage>
        <taxon>Eukaryota</taxon>
        <taxon>Viridiplantae</taxon>
        <taxon>Streptophyta</taxon>
        <taxon>Klebsormidiophyceae</taxon>
        <taxon>Klebsormidiales</taxon>
        <taxon>Klebsormidiaceae</taxon>
        <taxon>Klebsormidium</taxon>
    </lineage>
</organism>
<feature type="compositionally biased region" description="Acidic residues" evidence="1">
    <location>
        <begin position="237"/>
        <end position="247"/>
    </location>
</feature>
<dbReference type="PROSITE" id="PS50033">
    <property type="entry name" value="UBX"/>
    <property type="match status" value="1"/>
</dbReference>
<dbReference type="EMBL" id="DF236969">
    <property type="protein sequence ID" value="GAQ78899.1"/>
    <property type="molecule type" value="Genomic_DNA"/>
</dbReference>
<gene>
    <name evidence="3" type="ORF">KFL_000200510</name>
</gene>
<dbReference type="InterPro" id="IPR029071">
    <property type="entry name" value="Ubiquitin-like_domsf"/>
</dbReference>
<evidence type="ECO:0000256" key="1">
    <source>
        <dbReference type="SAM" id="MobiDB-lite"/>
    </source>
</evidence>
<feature type="compositionally biased region" description="Low complexity" evidence="1">
    <location>
        <begin position="199"/>
        <end position="215"/>
    </location>
</feature>
<proteinExistence type="predicted"/>
<dbReference type="STRING" id="105231.A0A1Y1HNX7"/>
<feature type="region of interest" description="Disordered" evidence="1">
    <location>
        <begin position="139"/>
        <end position="394"/>
    </location>
</feature>
<dbReference type="SUPFAM" id="SSF52833">
    <property type="entry name" value="Thioredoxin-like"/>
    <property type="match status" value="1"/>
</dbReference>
<evidence type="ECO:0000313" key="4">
    <source>
        <dbReference type="Proteomes" id="UP000054558"/>
    </source>
</evidence>
<feature type="compositionally biased region" description="Pro residues" evidence="1">
    <location>
        <begin position="335"/>
        <end position="355"/>
    </location>
</feature>
<feature type="compositionally biased region" description="Basic and acidic residues" evidence="1">
    <location>
        <begin position="248"/>
        <end position="264"/>
    </location>
</feature>
<dbReference type="InterPro" id="IPR001012">
    <property type="entry name" value="UBX_dom"/>
</dbReference>
<dbReference type="AlphaFoldDB" id="A0A1Y1HNX7"/>